<evidence type="ECO:0000256" key="3">
    <source>
        <dbReference type="ARBA" id="ARBA00007486"/>
    </source>
</evidence>
<dbReference type="HOGENOM" id="CLU_102669_0_0_1"/>
<evidence type="ECO:0000256" key="5">
    <source>
        <dbReference type="ARBA" id="ARBA00022448"/>
    </source>
</evidence>
<dbReference type="STRING" id="1071380.I2H355"/>
<dbReference type="InterPro" id="IPR031395">
    <property type="entry name" value="Sop4"/>
</dbReference>
<dbReference type="InParanoid" id="I2H355"/>
<organism evidence="14 15">
    <name type="scientific">Henningerozyma blattae (strain ATCC 34711 / CBS 6284 / DSM 70876 / NBRC 10599 / NRRL Y-10934 / UCD 77-7)</name>
    <name type="common">Yeast</name>
    <name type="synonym">Tetrapisispora blattae</name>
    <dbReference type="NCBI Taxonomy" id="1071380"/>
    <lineage>
        <taxon>Eukaryota</taxon>
        <taxon>Fungi</taxon>
        <taxon>Dikarya</taxon>
        <taxon>Ascomycota</taxon>
        <taxon>Saccharomycotina</taxon>
        <taxon>Saccharomycetes</taxon>
        <taxon>Saccharomycetales</taxon>
        <taxon>Saccharomycetaceae</taxon>
        <taxon>Henningerozyma</taxon>
    </lineage>
</organism>
<dbReference type="GO" id="GO:0006888">
    <property type="term" value="P:endoplasmic reticulum to Golgi vesicle-mediated transport"/>
    <property type="evidence" value="ECO:0007669"/>
    <property type="project" value="EnsemblFungi"/>
</dbReference>
<dbReference type="Pfam" id="PF17081">
    <property type="entry name" value="SOP4"/>
    <property type="match status" value="1"/>
</dbReference>
<keyword evidence="12" id="KW-0325">Glycoprotein</keyword>
<dbReference type="eggNOG" id="ENOG502RXGD">
    <property type="taxonomic scope" value="Eukaryota"/>
</dbReference>
<dbReference type="GO" id="GO:0015031">
    <property type="term" value="P:protein transport"/>
    <property type="evidence" value="ECO:0007669"/>
    <property type="project" value="UniProtKB-KW"/>
</dbReference>
<dbReference type="Proteomes" id="UP000002866">
    <property type="component" value="Chromosome 4"/>
</dbReference>
<evidence type="ECO:0000256" key="2">
    <source>
        <dbReference type="ARBA" id="ARBA00004115"/>
    </source>
</evidence>
<dbReference type="RefSeq" id="XP_004180326.1">
    <property type="nucleotide sequence ID" value="XM_004180278.1"/>
</dbReference>
<keyword evidence="7 13" id="KW-0732">Signal</keyword>
<reference evidence="14 15" key="1">
    <citation type="journal article" date="2011" name="Proc. Natl. Acad. Sci. U.S.A.">
        <title>Evolutionary erosion of yeast sex chromosomes by mating-type switching accidents.</title>
        <authorList>
            <person name="Gordon J.L."/>
            <person name="Armisen D."/>
            <person name="Proux-Wera E."/>
            <person name="Oheigeartaigh S.S."/>
            <person name="Byrne K.P."/>
            <person name="Wolfe K.H."/>
        </authorList>
    </citation>
    <scope>NUCLEOTIDE SEQUENCE [LARGE SCALE GENOMIC DNA]</scope>
    <source>
        <strain evidence="15">ATCC 34711 / CBS 6284 / DSM 70876 / NBRC 10599 / NRRL Y-10934 / UCD 77-7</strain>
    </source>
</reference>
<dbReference type="AlphaFoldDB" id="I2H355"/>
<dbReference type="GeneID" id="14495843"/>
<evidence type="ECO:0000256" key="10">
    <source>
        <dbReference type="ARBA" id="ARBA00022989"/>
    </source>
</evidence>
<keyword evidence="11" id="KW-0472">Membrane</keyword>
<evidence type="ECO:0000256" key="7">
    <source>
        <dbReference type="ARBA" id="ARBA00022729"/>
    </source>
</evidence>
<keyword evidence="15" id="KW-1185">Reference proteome</keyword>
<evidence type="ECO:0000256" key="1">
    <source>
        <dbReference type="ARBA" id="ARBA00002205"/>
    </source>
</evidence>
<keyword evidence="6" id="KW-0812">Transmembrane</keyword>
<proteinExistence type="inferred from homology"/>
<feature type="chain" id="PRO_5003659098" description="Protein SOP4" evidence="13">
    <location>
        <begin position="20"/>
        <end position="233"/>
    </location>
</feature>
<evidence type="ECO:0000256" key="9">
    <source>
        <dbReference type="ARBA" id="ARBA00022927"/>
    </source>
</evidence>
<comment type="function">
    <text evidence="1">Involved in the export of PMA1, possibly through the monitoring or assisting of PMA1 folding and acquisition of competence to enter vesicles.</text>
</comment>
<evidence type="ECO:0000256" key="13">
    <source>
        <dbReference type="SAM" id="SignalP"/>
    </source>
</evidence>
<keyword evidence="10" id="KW-1133">Transmembrane helix</keyword>
<comment type="subcellular location">
    <subcellularLocation>
        <location evidence="2">Endoplasmic reticulum membrane</location>
        <topology evidence="2">Single-pass type I membrane protein</topology>
    </subcellularLocation>
</comment>
<keyword evidence="8" id="KW-0256">Endoplasmic reticulum</keyword>
<dbReference type="OrthoDB" id="27095at2759"/>
<keyword evidence="9" id="KW-0653">Protein transport</keyword>
<accession>I2H355</accession>
<sequence length="233" mass="26360">MILIQFALLFISIINLSISTSINCKFDTSPHSIDARLVSRVEFKLIQINNYTSQLPYKAITGLSDVSGNFSFDDLPINQGINETTNFVLMSSSIDYNLKPNRILIQFTNLVYPNETIELKVKAFKNYFGREYIANPKAINPDQLVEISVDPYIRLSLVHEASSRLYYQYRSGSLLTSGPLGNILNSPWKIAGIIVVLSIMIFPTLIEKLDPAASELMKEEALKKKKEQYVVKK</sequence>
<dbReference type="FunCoup" id="I2H355">
    <property type="interactions" value="46"/>
</dbReference>
<evidence type="ECO:0000256" key="8">
    <source>
        <dbReference type="ARBA" id="ARBA00022824"/>
    </source>
</evidence>
<feature type="signal peptide" evidence="13">
    <location>
        <begin position="1"/>
        <end position="19"/>
    </location>
</feature>
<evidence type="ECO:0000313" key="15">
    <source>
        <dbReference type="Proteomes" id="UP000002866"/>
    </source>
</evidence>
<gene>
    <name evidence="14" type="primary">TBLA0D03070</name>
    <name evidence="14" type="ORF">TBLA_0D03070</name>
</gene>
<evidence type="ECO:0000256" key="4">
    <source>
        <dbReference type="ARBA" id="ARBA00020106"/>
    </source>
</evidence>
<dbReference type="OMA" id="PYITVEL"/>
<comment type="similarity">
    <text evidence="3">Belongs to the SOP4 family.</text>
</comment>
<name>I2H355_HENB6</name>
<evidence type="ECO:0000256" key="11">
    <source>
        <dbReference type="ARBA" id="ARBA00023136"/>
    </source>
</evidence>
<dbReference type="KEGG" id="tbl:TBLA_0D03070"/>
<evidence type="ECO:0000313" key="14">
    <source>
        <dbReference type="EMBL" id="CCH60807.1"/>
    </source>
</evidence>
<evidence type="ECO:0000256" key="12">
    <source>
        <dbReference type="ARBA" id="ARBA00023180"/>
    </source>
</evidence>
<keyword evidence="5" id="KW-0813">Transport</keyword>
<dbReference type="GO" id="GO:0005789">
    <property type="term" value="C:endoplasmic reticulum membrane"/>
    <property type="evidence" value="ECO:0007669"/>
    <property type="project" value="UniProtKB-SubCell"/>
</dbReference>
<dbReference type="EMBL" id="HE806319">
    <property type="protein sequence ID" value="CCH60807.1"/>
    <property type="molecule type" value="Genomic_DNA"/>
</dbReference>
<protein>
    <recommendedName>
        <fullName evidence="4">Protein SOP4</fullName>
    </recommendedName>
</protein>
<evidence type="ECO:0000256" key="6">
    <source>
        <dbReference type="ARBA" id="ARBA00022692"/>
    </source>
</evidence>